<dbReference type="AlphaFoldDB" id="A0A1I5KKW5"/>
<evidence type="ECO:0000256" key="2">
    <source>
        <dbReference type="ARBA" id="ARBA00023015"/>
    </source>
</evidence>
<keyword evidence="4" id="KW-0804">Transcription</keyword>
<dbReference type="GO" id="GO:0003677">
    <property type="term" value="F:DNA binding"/>
    <property type="evidence" value="ECO:0007669"/>
    <property type="project" value="UniProtKB-KW"/>
</dbReference>
<evidence type="ECO:0000256" key="1">
    <source>
        <dbReference type="ARBA" id="ARBA00008478"/>
    </source>
</evidence>
<dbReference type="InterPro" id="IPR010985">
    <property type="entry name" value="Ribbon_hlx_hlx"/>
</dbReference>
<evidence type="ECO:0000256" key="3">
    <source>
        <dbReference type="ARBA" id="ARBA00023125"/>
    </source>
</evidence>
<protein>
    <submittedName>
        <fullName evidence="8">CopG family transcriptional regulator, nickel-responsive regulator</fullName>
    </submittedName>
</protein>
<reference evidence="8 9" key="1">
    <citation type="submission" date="2016-10" db="EMBL/GenBank/DDBJ databases">
        <authorList>
            <person name="de Groot N.N."/>
        </authorList>
    </citation>
    <scope>NUCLEOTIDE SEQUENCE [LARGE SCALE GENOMIC DNA]</scope>
    <source>
        <strain evidence="8 9">CGMCC 1.9157</strain>
    </source>
</reference>
<dbReference type="InterPro" id="IPR050192">
    <property type="entry name" value="CopG/NikR_regulator"/>
</dbReference>
<evidence type="ECO:0000256" key="4">
    <source>
        <dbReference type="ARBA" id="ARBA00023163"/>
    </source>
</evidence>
<dbReference type="InterPro" id="IPR013321">
    <property type="entry name" value="Arc_rbn_hlx_hlx"/>
</dbReference>
<sequence>MNSMTRTTITLDAELTEVLDRFIARSGASNRSEAIRDLIRRGLAAMPAEEQTANCIAVVSCTVDHSVVGLEKKLQRGRHDRHGQILYSTSLPIDHDHAFDVTVLRGSVEQVNDYAQALFLERGIKHGAASLTPVDEDVQQHSHAESDPKEHVHLKVRESF</sequence>
<comment type="similarity">
    <text evidence="1">Belongs to the transcriptional regulatory CopG/NikR family.</text>
</comment>
<dbReference type="Gene3D" id="1.10.1220.10">
    <property type="entry name" value="Met repressor-like"/>
    <property type="match status" value="1"/>
</dbReference>
<name>A0A1I5KKW5_9HYPH</name>
<gene>
    <name evidence="8" type="ORF">SAMN04488056_11456</name>
</gene>
<dbReference type="SUPFAM" id="SSF47598">
    <property type="entry name" value="Ribbon-helix-helix"/>
    <property type="match status" value="1"/>
</dbReference>
<keyword evidence="3" id="KW-0238">DNA-binding</keyword>
<dbReference type="InterPro" id="IPR027271">
    <property type="entry name" value="Acetolactate_synth/TF_NikR_C"/>
</dbReference>
<dbReference type="RefSeq" id="WP_244544794.1">
    <property type="nucleotide sequence ID" value="NZ_FOVR01000014.1"/>
</dbReference>
<dbReference type="Pfam" id="PF01402">
    <property type="entry name" value="RHH_1"/>
    <property type="match status" value="1"/>
</dbReference>
<feature type="domain" description="Transcription factor NikR nickel binding C-terminal" evidence="7">
    <location>
        <begin position="56"/>
        <end position="131"/>
    </location>
</feature>
<keyword evidence="2" id="KW-0805">Transcription regulation</keyword>
<dbReference type="InterPro" id="IPR002145">
    <property type="entry name" value="CopG"/>
</dbReference>
<dbReference type="Gene3D" id="3.30.70.1150">
    <property type="entry name" value="ACT-like. Chain A, domain 2"/>
    <property type="match status" value="1"/>
</dbReference>
<proteinExistence type="inferred from homology"/>
<dbReference type="STRING" id="655353.SAMN04488056_11456"/>
<organism evidence="8 9">
    <name type="scientific">Cohaesibacter marisflavi</name>
    <dbReference type="NCBI Taxonomy" id="655353"/>
    <lineage>
        <taxon>Bacteria</taxon>
        <taxon>Pseudomonadati</taxon>
        <taxon>Pseudomonadota</taxon>
        <taxon>Alphaproteobacteria</taxon>
        <taxon>Hyphomicrobiales</taxon>
        <taxon>Cohaesibacteraceae</taxon>
    </lineage>
</organism>
<dbReference type="Proteomes" id="UP000199236">
    <property type="component" value="Unassembled WGS sequence"/>
</dbReference>
<dbReference type="PANTHER" id="PTHR34719:SF2">
    <property type="entry name" value="NICKEL-RESPONSIVE REGULATOR"/>
    <property type="match status" value="1"/>
</dbReference>
<dbReference type="InterPro" id="IPR045865">
    <property type="entry name" value="ACT-like_dom_sf"/>
</dbReference>
<dbReference type="GO" id="GO:0006355">
    <property type="term" value="P:regulation of DNA-templated transcription"/>
    <property type="evidence" value="ECO:0007669"/>
    <property type="project" value="InterPro"/>
</dbReference>
<accession>A0A1I5KKW5</accession>
<feature type="region of interest" description="Disordered" evidence="5">
    <location>
        <begin position="139"/>
        <end position="160"/>
    </location>
</feature>
<evidence type="ECO:0000313" key="9">
    <source>
        <dbReference type="Proteomes" id="UP000199236"/>
    </source>
</evidence>
<dbReference type="EMBL" id="FOVR01000014">
    <property type="protein sequence ID" value="SFO85527.1"/>
    <property type="molecule type" value="Genomic_DNA"/>
</dbReference>
<evidence type="ECO:0000259" key="7">
    <source>
        <dbReference type="Pfam" id="PF08753"/>
    </source>
</evidence>
<dbReference type="NCBIfam" id="NF002815">
    <property type="entry name" value="PRK02967.1"/>
    <property type="match status" value="1"/>
</dbReference>
<dbReference type="InterPro" id="IPR014864">
    <property type="entry name" value="TF_NikR_Ni-bd_C"/>
</dbReference>
<feature type="domain" description="Ribbon-helix-helix protein CopG" evidence="6">
    <location>
        <begin position="6"/>
        <end position="44"/>
    </location>
</feature>
<dbReference type="CDD" id="cd22231">
    <property type="entry name" value="RHH_NikR_HicB-like"/>
    <property type="match status" value="1"/>
</dbReference>
<evidence type="ECO:0000256" key="5">
    <source>
        <dbReference type="SAM" id="MobiDB-lite"/>
    </source>
</evidence>
<evidence type="ECO:0000313" key="8">
    <source>
        <dbReference type="EMBL" id="SFO85527.1"/>
    </source>
</evidence>
<dbReference type="Pfam" id="PF08753">
    <property type="entry name" value="NikR_C"/>
    <property type="match status" value="1"/>
</dbReference>
<dbReference type="PANTHER" id="PTHR34719">
    <property type="entry name" value="NICKEL-RESPONSIVE REGULATOR"/>
    <property type="match status" value="1"/>
</dbReference>
<keyword evidence="9" id="KW-1185">Reference proteome</keyword>
<dbReference type="SUPFAM" id="SSF55021">
    <property type="entry name" value="ACT-like"/>
    <property type="match status" value="1"/>
</dbReference>
<evidence type="ECO:0000259" key="6">
    <source>
        <dbReference type="Pfam" id="PF01402"/>
    </source>
</evidence>